<keyword evidence="5" id="KW-0378">Hydrolase</keyword>
<protein>
    <recommendedName>
        <fullName evidence="7">Gypsy retrotransposon integrase-like protein 1</fullName>
    </recommendedName>
</protein>
<dbReference type="PANTHER" id="PTHR37984">
    <property type="entry name" value="PROTEIN CBG26694"/>
    <property type="match status" value="1"/>
</dbReference>
<accession>A0A8T0A626</accession>
<evidence type="ECO:0000256" key="6">
    <source>
        <dbReference type="ARBA" id="ARBA00022918"/>
    </source>
</evidence>
<dbReference type="GO" id="GO:0004519">
    <property type="term" value="F:endonuclease activity"/>
    <property type="evidence" value="ECO:0007669"/>
    <property type="project" value="UniProtKB-KW"/>
</dbReference>
<gene>
    <name evidence="10" type="ORF">HF521_015043</name>
</gene>
<keyword evidence="2" id="KW-0548">Nucleotidyltransferase</keyword>
<dbReference type="InterPro" id="IPR041588">
    <property type="entry name" value="Integrase_H2C2"/>
</dbReference>
<evidence type="ECO:0000256" key="3">
    <source>
        <dbReference type="ARBA" id="ARBA00022722"/>
    </source>
</evidence>
<dbReference type="InterPro" id="IPR050951">
    <property type="entry name" value="Retrovirus_Pol_polyprotein"/>
</dbReference>
<comment type="caution">
    <text evidence="10">The sequence shown here is derived from an EMBL/GenBank/DDBJ whole genome shotgun (WGS) entry which is preliminary data.</text>
</comment>
<dbReference type="InterPro" id="IPR043502">
    <property type="entry name" value="DNA/RNA_pol_sf"/>
</dbReference>
<feature type="domain" description="Integrase zinc-binding" evidence="9">
    <location>
        <begin position="105"/>
        <end position="156"/>
    </location>
</feature>
<dbReference type="InterPro" id="IPR041373">
    <property type="entry name" value="RT_RNaseH"/>
</dbReference>
<dbReference type="GO" id="GO:0016787">
    <property type="term" value="F:hydrolase activity"/>
    <property type="evidence" value="ECO:0007669"/>
    <property type="project" value="UniProtKB-KW"/>
</dbReference>
<keyword evidence="6" id="KW-0695">RNA-directed DNA polymerase</keyword>
<dbReference type="Pfam" id="PF17921">
    <property type="entry name" value="Integrase_H2C2"/>
    <property type="match status" value="1"/>
</dbReference>
<evidence type="ECO:0000259" key="8">
    <source>
        <dbReference type="Pfam" id="PF17917"/>
    </source>
</evidence>
<evidence type="ECO:0000256" key="4">
    <source>
        <dbReference type="ARBA" id="ARBA00022759"/>
    </source>
</evidence>
<reference evidence="10" key="1">
    <citation type="submission" date="2020-08" db="EMBL/GenBank/DDBJ databases">
        <title>Chromosome-level assembly of Southern catfish (Silurus meridionalis) provides insights into visual adaptation to the nocturnal and benthic lifestyles.</title>
        <authorList>
            <person name="Zhang Y."/>
            <person name="Wang D."/>
            <person name="Peng Z."/>
        </authorList>
    </citation>
    <scope>NUCLEOTIDE SEQUENCE</scope>
    <source>
        <strain evidence="10">SWU-2019-XX</strain>
        <tissue evidence="10">Muscle</tissue>
    </source>
</reference>
<dbReference type="FunFam" id="1.10.340.70:FF:000001">
    <property type="entry name" value="Retrovirus-related Pol polyprotein from transposon gypsy-like Protein"/>
    <property type="match status" value="1"/>
</dbReference>
<proteinExistence type="predicted"/>
<dbReference type="Gene3D" id="1.10.340.70">
    <property type="match status" value="1"/>
</dbReference>
<keyword evidence="4" id="KW-0255">Endonuclease</keyword>
<evidence type="ECO:0000256" key="7">
    <source>
        <dbReference type="ARBA" id="ARBA00039658"/>
    </source>
</evidence>
<evidence type="ECO:0000259" key="9">
    <source>
        <dbReference type="Pfam" id="PF17921"/>
    </source>
</evidence>
<evidence type="ECO:0000256" key="1">
    <source>
        <dbReference type="ARBA" id="ARBA00022679"/>
    </source>
</evidence>
<feature type="non-terminal residue" evidence="10">
    <location>
        <position position="157"/>
    </location>
</feature>
<keyword evidence="3" id="KW-0540">Nuclease</keyword>
<dbReference type="Proteomes" id="UP000606274">
    <property type="component" value="Unassembled WGS sequence"/>
</dbReference>
<name>A0A8T0A626_SILME</name>
<evidence type="ECO:0000313" key="10">
    <source>
        <dbReference type="EMBL" id="KAF7686650.1"/>
    </source>
</evidence>
<dbReference type="SUPFAM" id="SSF56672">
    <property type="entry name" value="DNA/RNA polymerases"/>
    <property type="match status" value="1"/>
</dbReference>
<dbReference type="Pfam" id="PF17917">
    <property type="entry name" value="RT_RNaseH"/>
    <property type="match status" value="1"/>
</dbReference>
<evidence type="ECO:0000256" key="5">
    <source>
        <dbReference type="ARBA" id="ARBA00022801"/>
    </source>
</evidence>
<dbReference type="PANTHER" id="PTHR37984:SF5">
    <property type="entry name" value="PROTEIN NYNRIN-LIKE"/>
    <property type="match status" value="1"/>
</dbReference>
<feature type="domain" description="Reverse transcriptase RNase H-like" evidence="8">
    <location>
        <begin position="1"/>
        <end position="34"/>
    </location>
</feature>
<organism evidence="10 11">
    <name type="scientific">Silurus meridionalis</name>
    <name type="common">Southern catfish</name>
    <name type="synonym">Silurus soldatovi meridionalis</name>
    <dbReference type="NCBI Taxonomy" id="175797"/>
    <lineage>
        <taxon>Eukaryota</taxon>
        <taxon>Metazoa</taxon>
        <taxon>Chordata</taxon>
        <taxon>Craniata</taxon>
        <taxon>Vertebrata</taxon>
        <taxon>Euteleostomi</taxon>
        <taxon>Actinopterygii</taxon>
        <taxon>Neopterygii</taxon>
        <taxon>Teleostei</taxon>
        <taxon>Ostariophysi</taxon>
        <taxon>Siluriformes</taxon>
        <taxon>Siluridae</taxon>
        <taxon>Silurus</taxon>
    </lineage>
</organism>
<keyword evidence="1" id="KW-0808">Transferase</keyword>
<evidence type="ECO:0000313" key="11">
    <source>
        <dbReference type="Proteomes" id="UP000606274"/>
    </source>
</evidence>
<dbReference type="EMBL" id="JABFDY010000028">
    <property type="protein sequence ID" value="KAF7686650.1"/>
    <property type="molecule type" value="Genomic_DNA"/>
</dbReference>
<sequence length="157" mass="17957">PFTVITDHRNLQYLHEAKRLNPRQARWALFFTRFNFSITYQPGTKNGKADALSRVYGPEEPAEPGPILPPTLILSPVIWDLDEDIRTATRREPAPPGCPRNRTFVPRECRQALLKAVHEVPGSGHLGRRQTLRLVQGRYWWPGMSNTVSEFVRGCNI</sequence>
<dbReference type="AlphaFoldDB" id="A0A8T0A626"/>
<keyword evidence="11" id="KW-1185">Reference proteome</keyword>
<dbReference type="GO" id="GO:0003964">
    <property type="term" value="F:RNA-directed DNA polymerase activity"/>
    <property type="evidence" value="ECO:0007669"/>
    <property type="project" value="UniProtKB-KW"/>
</dbReference>
<feature type="non-terminal residue" evidence="10">
    <location>
        <position position="1"/>
    </location>
</feature>
<evidence type="ECO:0000256" key="2">
    <source>
        <dbReference type="ARBA" id="ARBA00022695"/>
    </source>
</evidence>